<dbReference type="AlphaFoldDB" id="A0A915JCH4"/>
<organism evidence="1 2">
    <name type="scientific">Romanomermis culicivorax</name>
    <name type="common">Nematode worm</name>
    <dbReference type="NCBI Taxonomy" id="13658"/>
    <lineage>
        <taxon>Eukaryota</taxon>
        <taxon>Metazoa</taxon>
        <taxon>Ecdysozoa</taxon>
        <taxon>Nematoda</taxon>
        <taxon>Enoplea</taxon>
        <taxon>Dorylaimia</taxon>
        <taxon>Mermithida</taxon>
        <taxon>Mermithoidea</taxon>
        <taxon>Mermithidae</taxon>
        <taxon>Romanomermis</taxon>
    </lineage>
</organism>
<reference evidence="2" key="1">
    <citation type="submission" date="2022-11" db="UniProtKB">
        <authorList>
            <consortium name="WormBaseParasite"/>
        </authorList>
    </citation>
    <scope>IDENTIFICATION</scope>
</reference>
<dbReference type="WBParaSite" id="nRc.2.0.1.t24179-RA">
    <property type="protein sequence ID" value="nRc.2.0.1.t24179-RA"/>
    <property type="gene ID" value="nRc.2.0.1.g24179"/>
</dbReference>
<dbReference type="Proteomes" id="UP000887565">
    <property type="component" value="Unplaced"/>
</dbReference>
<sequence length="81" mass="9333">MRHFELASNNDFPGVVDGTLAPSPWTNGQTFKSYMPRRKTPLLLKRKNFLKLFMTTNQDFGKVKVYGVKNSNFAISIKHQK</sequence>
<evidence type="ECO:0000313" key="1">
    <source>
        <dbReference type="Proteomes" id="UP000887565"/>
    </source>
</evidence>
<name>A0A915JCH4_ROMCU</name>
<proteinExistence type="predicted"/>
<keyword evidence="1" id="KW-1185">Reference proteome</keyword>
<protein>
    <submittedName>
        <fullName evidence="2">Uncharacterized protein</fullName>
    </submittedName>
</protein>
<accession>A0A915JCH4</accession>
<evidence type="ECO:0000313" key="2">
    <source>
        <dbReference type="WBParaSite" id="nRc.2.0.1.t24179-RA"/>
    </source>
</evidence>